<keyword evidence="1" id="KW-1133">Transmembrane helix</keyword>
<feature type="transmembrane region" description="Helical" evidence="1">
    <location>
        <begin position="29"/>
        <end position="53"/>
    </location>
</feature>
<keyword evidence="1" id="KW-0472">Membrane</keyword>
<dbReference type="PROSITE" id="PS50887">
    <property type="entry name" value="GGDEF"/>
    <property type="match status" value="1"/>
</dbReference>
<dbReference type="InterPro" id="IPR043128">
    <property type="entry name" value="Rev_trsase/Diguanyl_cyclase"/>
</dbReference>
<feature type="transmembrane region" description="Helical" evidence="1">
    <location>
        <begin position="141"/>
        <end position="157"/>
    </location>
</feature>
<feature type="transmembrane region" description="Helical" evidence="1">
    <location>
        <begin position="65"/>
        <end position="83"/>
    </location>
</feature>
<dbReference type="EMBL" id="JAWSTH010000003">
    <property type="protein sequence ID" value="MDW5593212.1"/>
    <property type="molecule type" value="Genomic_DNA"/>
</dbReference>
<dbReference type="Proteomes" id="UP001284601">
    <property type="component" value="Unassembled WGS sequence"/>
</dbReference>
<dbReference type="Pfam" id="PF00990">
    <property type="entry name" value="GGDEF"/>
    <property type="match status" value="1"/>
</dbReference>
<keyword evidence="3" id="KW-0808">Transferase</keyword>
<dbReference type="SMART" id="SM00267">
    <property type="entry name" value="GGDEF"/>
    <property type="match status" value="1"/>
</dbReference>
<dbReference type="EC" id="2.7.7.65" evidence="3"/>
<dbReference type="PANTHER" id="PTHR45138:SF9">
    <property type="entry name" value="DIGUANYLATE CYCLASE DGCM-RELATED"/>
    <property type="match status" value="1"/>
</dbReference>
<keyword evidence="1" id="KW-0812">Transmembrane</keyword>
<name>A0ABU4HKJ3_9ACTN</name>
<reference evidence="3 4" key="2">
    <citation type="submission" date="2023-10" db="EMBL/GenBank/DDBJ databases">
        <authorList>
            <person name="Han X.F."/>
        </authorList>
    </citation>
    <scope>NUCLEOTIDE SEQUENCE [LARGE SCALE GENOMIC DNA]</scope>
    <source>
        <strain evidence="3 4">KCTC 39840</strain>
    </source>
</reference>
<dbReference type="SUPFAM" id="SSF55073">
    <property type="entry name" value="Nucleotide cyclase"/>
    <property type="match status" value="1"/>
</dbReference>
<dbReference type="InterPro" id="IPR050469">
    <property type="entry name" value="Diguanylate_Cyclase"/>
</dbReference>
<evidence type="ECO:0000313" key="4">
    <source>
        <dbReference type="Proteomes" id="UP001284601"/>
    </source>
</evidence>
<dbReference type="Gene3D" id="3.30.70.270">
    <property type="match status" value="1"/>
</dbReference>
<dbReference type="InterPro" id="IPR000160">
    <property type="entry name" value="GGDEF_dom"/>
</dbReference>
<evidence type="ECO:0000313" key="3">
    <source>
        <dbReference type="EMBL" id="MDW5593212.1"/>
    </source>
</evidence>
<keyword evidence="3" id="KW-0548">Nucleotidyltransferase</keyword>
<proteinExistence type="predicted"/>
<dbReference type="NCBIfam" id="TIGR00254">
    <property type="entry name" value="GGDEF"/>
    <property type="match status" value="1"/>
</dbReference>
<feature type="transmembrane region" description="Helical" evidence="1">
    <location>
        <begin position="90"/>
        <end position="108"/>
    </location>
</feature>
<organism evidence="3 4">
    <name type="scientific">Conexibacter stalactiti</name>
    <dbReference type="NCBI Taxonomy" id="1940611"/>
    <lineage>
        <taxon>Bacteria</taxon>
        <taxon>Bacillati</taxon>
        <taxon>Actinomycetota</taxon>
        <taxon>Thermoleophilia</taxon>
        <taxon>Solirubrobacterales</taxon>
        <taxon>Conexibacteraceae</taxon>
        <taxon>Conexibacter</taxon>
    </lineage>
</organism>
<protein>
    <submittedName>
        <fullName evidence="3">GGDEF domain-containing protein</fullName>
        <ecNumber evidence="3">2.7.7.65</ecNumber>
    </submittedName>
</protein>
<sequence length="341" mass="36496">MDRSRASARETRQKPVSARLLRRLRHWRAGLPTEVAALGVLLLVAAFCCLLGVLFPLTDRAPVELGRIFAPIGFAVGFALLAAGAHAPRWALHGAVLFVTCAASVLISQSATNGGLMMTAWSLAWLAVFVAIFFERRAIRLHVAAMTIGLGVAVVVADLPGTLIEFVMMSVTLWTAAIALGSLSERLRSQAEGDHLTGLLNRNGFTKAATRELALAGRTGNPLAIALLDLDGFKHVNDEHGHAAGDRLLRELAQAWERALRPGDLLARFGGDEFVALFPATSEEDAEVAVQRMRAAHAGAWSAGIAAWERGETLDAVLARADRRLYEAKHARRDAVAAPAG</sequence>
<evidence type="ECO:0000256" key="1">
    <source>
        <dbReference type="SAM" id="Phobius"/>
    </source>
</evidence>
<gene>
    <name evidence="3" type="ORF">R7226_02605</name>
</gene>
<feature type="transmembrane region" description="Helical" evidence="1">
    <location>
        <begin position="114"/>
        <end position="134"/>
    </location>
</feature>
<keyword evidence="4" id="KW-1185">Reference proteome</keyword>
<comment type="caution">
    <text evidence="3">The sequence shown here is derived from an EMBL/GenBank/DDBJ whole genome shotgun (WGS) entry which is preliminary data.</text>
</comment>
<dbReference type="InterPro" id="IPR029787">
    <property type="entry name" value="Nucleotide_cyclase"/>
</dbReference>
<dbReference type="RefSeq" id="WP_318595474.1">
    <property type="nucleotide sequence ID" value="NZ_JAWSTH010000003.1"/>
</dbReference>
<accession>A0ABU4HKJ3</accession>
<evidence type="ECO:0000259" key="2">
    <source>
        <dbReference type="PROSITE" id="PS50887"/>
    </source>
</evidence>
<dbReference type="GO" id="GO:0052621">
    <property type="term" value="F:diguanylate cyclase activity"/>
    <property type="evidence" value="ECO:0007669"/>
    <property type="project" value="UniProtKB-EC"/>
</dbReference>
<dbReference type="CDD" id="cd01949">
    <property type="entry name" value="GGDEF"/>
    <property type="match status" value="1"/>
</dbReference>
<reference evidence="4" key="1">
    <citation type="submission" date="2023-07" db="EMBL/GenBank/DDBJ databases">
        <title>Conexibacter stalactiti sp. nov., isolated from stalactites in a lava cave and emended description of the genus Conexibacter.</title>
        <authorList>
            <person name="Lee S.D."/>
        </authorList>
    </citation>
    <scope>NUCLEOTIDE SEQUENCE [LARGE SCALE GENOMIC DNA]</scope>
    <source>
        <strain evidence="4">KCTC 39840</strain>
    </source>
</reference>
<feature type="domain" description="GGDEF" evidence="2">
    <location>
        <begin position="221"/>
        <end position="341"/>
    </location>
</feature>
<dbReference type="PANTHER" id="PTHR45138">
    <property type="entry name" value="REGULATORY COMPONENTS OF SENSORY TRANSDUCTION SYSTEM"/>
    <property type="match status" value="1"/>
</dbReference>